<dbReference type="SUPFAM" id="SSF56112">
    <property type="entry name" value="Protein kinase-like (PK-like)"/>
    <property type="match status" value="1"/>
</dbReference>
<organism evidence="2">
    <name type="scientific">Lygus hesperus</name>
    <name type="common">Western plant bug</name>
    <dbReference type="NCBI Taxonomy" id="30085"/>
    <lineage>
        <taxon>Eukaryota</taxon>
        <taxon>Metazoa</taxon>
        <taxon>Ecdysozoa</taxon>
        <taxon>Arthropoda</taxon>
        <taxon>Hexapoda</taxon>
        <taxon>Insecta</taxon>
        <taxon>Pterygota</taxon>
        <taxon>Neoptera</taxon>
        <taxon>Paraneoptera</taxon>
        <taxon>Hemiptera</taxon>
        <taxon>Heteroptera</taxon>
        <taxon>Panheteroptera</taxon>
        <taxon>Cimicomorpha</taxon>
        <taxon>Miridae</taxon>
        <taxon>Mirini</taxon>
        <taxon>Lygus</taxon>
    </lineage>
</organism>
<name>A0A0A9X5E3_LYGHE</name>
<dbReference type="InterPro" id="IPR004119">
    <property type="entry name" value="EcKL"/>
</dbReference>
<sequence>MEQHLDRIAELAKNGTFGTGKFLQVIPNPDCSAGPQFASQLGFLAVDLEEDSNIVRKSIVVKIQPKEQAERDLQCSDNQFFVELTMYREVLPFLGALEMDVFPEFIYGEASRGADPDNDIVIMADLSGQGYIISPDIYLDADTFKLTLRRLGEFHGYSYRAKRSRPSETQTLGQKLPHKRFQMDDSEDMSRPIWDRGFNAAKKQCDSSQLLDKVRAKMDTYRTDELWGVFRKPKEPFAAFIHGDFNRNNLLFKYVDDKAVNVKFLDFQASIYSDPSVDLAFFLYMNSTQETRDNHWEDFFKTYWEGVVSIEPKPGFSYDEFLKHFASRALYGYLPCSFFLPMMLDTEKAVLAEFLTWTYEQKLHRMTTTAGEVGDKAIADIVLDLLKRGFLEEFLENFP</sequence>
<dbReference type="InterPro" id="IPR015897">
    <property type="entry name" value="CHK_kinase-like"/>
</dbReference>
<dbReference type="Gene3D" id="3.90.1200.10">
    <property type="match status" value="1"/>
</dbReference>
<feature type="domain" description="CHK kinase-like" evidence="1">
    <location>
        <begin position="121"/>
        <end position="313"/>
    </location>
</feature>
<dbReference type="EMBL" id="GBRD01002593">
    <property type="protein sequence ID" value="JAG63228.1"/>
    <property type="molecule type" value="Transcribed_RNA"/>
</dbReference>
<evidence type="ECO:0000313" key="3">
    <source>
        <dbReference type="EMBL" id="JAG63228.1"/>
    </source>
</evidence>
<dbReference type="EMBL" id="GBHO01031284">
    <property type="protein sequence ID" value="JAG12320.1"/>
    <property type="molecule type" value="Transcribed_RNA"/>
</dbReference>
<dbReference type="AlphaFoldDB" id="A0A0A9X5E3"/>
<protein>
    <submittedName>
        <fullName evidence="2">Protein STE5</fullName>
    </submittedName>
</protein>
<dbReference type="Pfam" id="PF02958">
    <property type="entry name" value="EcKL"/>
    <property type="match status" value="1"/>
</dbReference>
<dbReference type="InterPro" id="IPR011009">
    <property type="entry name" value="Kinase-like_dom_sf"/>
</dbReference>
<evidence type="ECO:0000259" key="1">
    <source>
        <dbReference type="SMART" id="SM00587"/>
    </source>
</evidence>
<dbReference type="PANTHER" id="PTHR11012:SF4">
    <property type="entry name" value="LD42035P"/>
    <property type="match status" value="1"/>
</dbReference>
<dbReference type="SMART" id="SM00587">
    <property type="entry name" value="CHK"/>
    <property type="match status" value="1"/>
</dbReference>
<reference evidence="2" key="2">
    <citation type="submission" date="2014-07" db="EMBL/GenBank/DDBJ databases">
        <authorList>
            <person name="Hull J."/>
        </authorList>
    </citation>
    <scope>NUCLEOTIDE SEQUENCE</scope>
</reference>
<reference evidence="2" key="1">
    <citation type="journal article" date="2014" name="PLoS ONE">
        <title>Transcriptome-Based Identification of ABC Transporters in the Western Tarnished Plant Bug Lygus hesperus.</title>
        <authorList>
            <person name="Hull J.J."/>
            <person name="Chaney K."/>
            <person name="Geib S.M."/>
            <person name="Fabrick J.A."/>
            <person name="Brent C.S."/>
            <person name="Walsh D."/>
            <person name="Lavine L.C."/>
        </authorList>
    </citation>
    <scope>NUCLEOTIDE SEQUENCE</scope>
</reference>
<proteinExistence type="predicted"/>
<reference evidence="3" key="3">
    <citation type="submission" date="2014-09" db="EMBL/GenBank/DDBJ databases">
        <authorList>
            <person name="Magalhaes I.L.F."/>
            <person name="Oliveira U."/>
            <person name="Santos F.R."/>
            <person name="Vidigal T.H.D.A."/>
            <person name="Brescovit A.D."/>
            <person name="Santos A.J."/>
        </authorList>
    </citation>
    <scope>NUCLEOTIDE SEQUENCE</scope>
</reference>
<gene>
    <name evidence="2" type="primary">STE5</name>
    <name evidence="2" type="ORF">CM83_48909</name>
</gene>
<evidence type="ECO:0000313" key="2">
    <source>
        <dbReference type="EMBL" id="JAG12320.1"/>
    </source>
</evidence>
<accession>A0A0A9X5E3</accession>
<dbReference type="PANTHER" id="PTHR11012">
    <property type="entry name" value="PROTEIN KINASE-LIKE DOMAIN-CONTAINING"/>
    <property type="match status" value="1"/>
</dbReference>